<dbReference type="InterPro" id="IPR006384">
    <property type="entry name" value="HAD_hydro_PyrdxlP_Pase-like"/>
</dbReference>
<dbReference type="GO" id="GO:0016791">
    <property type="term" value="F:phosphatase activity"/>
    <property type="evidence" value="ECO:0007669"/>
    <property type="project" value="InterPro"/>
</dbReference>
<dbReference type="InterPro" id="IPR036412">
    <property type="entry name" value="HAD-like_sf"/>
</dbReference>
<evidence type="ECO:0000313" key="3">
    <source>
        <dbReference type="Proteomes" id="UP000094565"/>
    </source>
</evidence>
<dbReference type="NCBIfam" id="TIGR01489">
    <property type="entry name" value="DKMTPPase-SF"/>
    <property type="match status" value="1"/>
</dbReference>
<accession>A0A1B2JFA6</accession>
<dbReference type="AlphaFoldDB" id="A0A1B2JFA6"/>
<reference evidence="2 3" key="1">
    <citation type="submission" date="2016-02" db="EMBL/GenBank/DDBJ databases">
        <title>Comparative genomic and transcriptomic foundation for Pichia pastoris.</title>
        <authorList>
            <person name="Love K.R."/>
            <person name="Shah K.A."/>
            <person name="Whittaker C.A."/>
            <person name="Wu J."/>
            <person name="Bartlett M.C."/>
            <person name="Ma D."/>
            <person name="Leeson R.L."/>
            <person name="Priest M."/>
            <person name="Young S.K."/>
            <person name="Love J.C."/>
        </authorList>
    </citation>
    <scope>NUCLEOTIDE SEQUENCE [LARGE SCALE GENOMIC DNA]</scope>
    <source>
        <strain evidence="2 3">ATCC 28485</strain>
    </source>
</reference>
<proteinExistence type="predicted"/>
<dbReference type="PANTHER" id="PTHR28181">
    <property type="entry name" value="UPF0655 PROTEIN YCR015C"/>
    <property type="match status" value="1"/>
</dbReference>
<dbReference type="Gene3D" id="3.40.50.1000">
    <property type="entry name" value="HAD superfamily/HAD-like"/>
    <property type="match status" value="1"/>
</dbReference>
<dbReference type="Proteomes" id="UP000094565">
    <property type="component" value="Chromosome 3"/>
</dbReference>
<dbReference type="OrthoDB" id="10014216at2759"/>
<dbReference type="PANTHER" id="PTHR28181:SF2">
    <property type="entry name" value="PHOSPHORIC MONOESTER HYDROLASE"/>
    <property type="match status" value="1"/>
</dbReference>
<dbReference type="InterPro" id="IPR050849">
    <property type="entry name" value="HAD-like_hydrolase_phosphatase"/>
</dbReference>
<gene>
    <name evidence="2" type="primary">YNL010W</name>
    <name evidence="2" type="ORF">ATY40_BA7503941</name>
</gene>
<dbReference type="Pfam" id="PF12710">
    <property type="entry name" value="HAD"/>
    <property type="match status" value="1"/>
</dbReference>
<protein>
    <submittedName>
        <fullName evidence="2">BA75_03941T0</fullName>
    </submittedName>
</protein>
<name>A0A1B2JFA6_PICPA</name>
<keyword evidence="3" id="KW-1185">Reference proteome</keyword>
<dbReference type="SUPFAM" id="SSF56784">
    <property type="entry name" value="HAD-like"/>
    <property type="match status" value="1"/>
</dbReference>
<dbReference type="NCBIfam" id="TIGR01488">
    <property type="entry name" value="HAD-SF-IB"/>
    <property type="match status" value="1"/>
</dbReference>
<evidence type="ECO:0000256" key="1">
    <source>
        <dbReference type="ARBA" id="ARBA00022801"/>
    </source>
</evidence>
<sequence length="246" mass="27609">MSSPKAVVFTDWDGTVTLLDSNDYLTDNLGMGKESRVAIGNQILNGEVDFRTGFAEELQSVKLPFDQCIDFLLKNIELDPGFKDTYEWCYANNVPIYVISSGMKPIIETLLVKLVGQDAMDNITIISNDVKINDDGSWDIVYRDDTSFGHDKALSILEVLDKLNLDKDAAKRSIPLFYCGDGVSDLSAARETDLLFARKGRELITYCEKEKVPYTEFESFDEILKSIQAILSGEKKLADFIQNKSN</sequence>
<dbReference type="InterPro" id="IPR023214">
    <property type="entry name" value="HAD_sf"/>
</dbReference>
<dbReference type="Gene3D" id="3.90.1470.20">
    <property type="match status" value="1"/>
</dbReference>
<dbReference type="EMBL" id="CP014586">
    <property type="protein sequence ID" value="ANZ76672.1"/>
    <property type="molecule type" value="Genomic_DNA"/>
</dbReference>
<organism evidence="2 3">
    <name type="scientific">Komagataella pastoris</name>
    <name type="common">Yeast</name>
    <name type="synonym">Pichia pastoris</name>
    <dbReference type="NCBI Taxonomy" id="4922"/>
    <lineage>
        <taxon>Eukaryota</taxon>
        <taxon>Fungi</taxon>
        <taxon>Dikarya</taxon>
        <taxon>Ascomycota</taxon>
        <taxon>Saccharomycotina</taxon>
        <taxon>Pichiomycetes</taxon>
        <taxon>Pichiales</taxon>
        <taxon>Pichiaceae</taxon>
        <taxon>Komagataella</taxon>
    </lineage>
</organism>
<keyword evidence="1" id="KW-0378">Hydrolase</keyword>
<evidence type="ECO:0000313" key="2">
    <source>
        <dbReference type="EMBL" id="ANZ76672.1"/>
    </source>
</evidence>